<comment type="caution">
    <text evidence="6">The sequence shown here is derived from an EMBL/GenBank/DDBJ whole genome shotgun (WGS) entry which is preliminary data.</text>
</comment>
<name>A0ABP7FQZ3_9ACTN</name>
<dbReference type="InterPro" id="IPR036188">
    <property type="entry name" value="FAD/NAD-bd_sf"/>
</dbReference>
<dbReference type="Gene3D" id="3.50.50.100">
    <property type="match status" value="1"/>
</dbReference>
<dbReference type="PANTHER" id="PTHR43735:SF3">
    <property type="entry name" value="FERROPTOSIS SUPPRESSOR PROTEIN 1"/>
    <property type="match status" value="1"/>
</dbReference>
<proteinExistence type="inferred from homology"/>
<dbReference type="EMBL" id="BAABEP010000041">
    <property type="protein sequence ID" value="GAA3746072.1"/>
    <property type="molecule type" value="Genomic_DNA"/>
</dbReference>
<dbReference type="PRINTS" id="PR00469">
    <property type="entry name" value="PNDRDTASEII"/>
</dbReference>
<dbReference type="InterPro" id="IPR023753">
    <property type="entry name" value="FAD/NAD-binding_dom"/>
</dbReference>
<evidence type="ECO:0000259" key="5">
    <source>
        <dbReference type="Pfam" id="PF07992"/>
    </source>
</evidence>
<dbReference type="Proteomes" id="UP001499884">
    <property type="component" value="Unassembled WGS sequence"/>
</dbReference>
<sequence length="374" mass="39489">MATTTTTTARRVVIIGGGYAGVRLARDLDTDADVTLIDLKEAFFHRVASLRASSDDTWTYAPFIPYDGLLARGRVLRDKAVGIRTAERQVLLASGGVVPYDVVVLATGADYQEPARFTGGTVAEAASAFHGHQRRAAGARSMLVIGGGPSGVELSAELRRANPDATVTLAHSGSHLLSRLGTGRMGRRARAWLEAHDVRVLLNTLVSSAGGTGSRLRDQAGSPLGADVVFWTTGTTPNTLWLRLAGHGDWLDATGHVRVDTHLRVLGQRDVFAIGDVNDVSEAKLSPSALAQGEAAAHNIRSRLRGVRHSSGARAYRPAPVRVFSVPFGPEGGTTLLPVLGRDALVLGNRATARVKSRTLMLPAVQGLLGHSTG</sequence>
<accession>A0ABP7FQZ3</accession>
<dbReference type="PANTHER" id="PTHR43735">
    <property type="entry name" value="APOPTOSIS-INDUCING FACTOR 1"/>
    <property type="match status" value="1"/>
</dbReference>
<keyword evidence="3" id="KW-0274">FAD</keyword>
<keyword evidence="2" id="KW-0285">Flavoprotein</keyword>
<evidence type="ECO:0000256" key="4">
    <source>
        <dbReference type="ARBA" id="ARBA00023002"/>
    </source>
</evidence>
<dbReference type="RefSeq" id="WP_345651305.1">
    <property type="nucleotide sequence ID" value="NZ_BAABEP010000041.1"/>
</dbReference>
<evidence type="ECO:0000256" key="1">
    <source>
        <dbReference type="ARBA" id="ARBA00006442"/>
    </source>
</evidence>
<comment type="similarity">
    <text evidence="1">Belongs to the FAD-dependent oxidoreductase family.</text>
</comment>
<organism evidence="6 7">
    <name type="scientific">Streptomyces tremellae</name>
    <dbReference type="NCBI Taxonomy" id="1124239"/>
    <lineage>
        <taxon>Bacteria</taxon>
        <taxon>Bacillati</taxon>
        <taxon>Actinomycetota</taxon>
        <taxon>Actinomycetes</taxon>
        <taxon>Kitasatosporales</taxon>
        <taxon>Streptomycetaceae</taxon>
        <taxon>Streptomyces</taxon>
    </lineage>
</organism>
<evidence type="ECO:0000313" key="7">
    <source>
        <dbReference type="Proteomes" id="UP001499884"/>
    </source>
</evidence>
<gene>
    <name evidence="6" type="ORF">GCM10023082_48280</name>
</gene>
<dbReference type="PRINTS" id="PR00368">
    <property type="entry name" value="FADPNR"/>
</dbReference>
<dbReference type="SUPFAM" id="SSF51905">
    <property type="entry name" value="FAD/NAD(P)-binding domain"/>
    <property type="match status" value="1"/>
</dbReference>
<evidence type="ECO:0000313" key="6">
    <source>
        <dbReference type="EMBL" id="GAA3746072.1"/>
    </source>
</evidence>
<reference evidence="7" key="1">
    <citation type="journal article" date="2019" name="Int. J. Syst. Evol. Microbiol.">
        <title>The Global Catalogue of Microorganisms (GCM) 10K type strain sequencing project: providing services to taxonomists for standard genome sequencing and annotation.</title>
        <authorList>
            <consortium name="The Broad Institute Genomics Platform"/>
            <consortium name="The Broad Institute Genome Sequencing Center for Infectious Disease"/>
            <person name="Wu L."/>
            <person name="Ma J."/>
        </authorList>
    </citation>
    <scope>NUCLEOTIDE SEQUENCE [LARGE SCALE GENOMIC DNA]</scope>
    <source>
        <strain evidence="7">JCM 30846</strain>
    </source>
</reference>
<protein>
    <submittedName>
        <fullName evidence="6">NAD(P)/FAD-dependent oxidoreductase</fullName>
    </submittedName>
</protein>
<keyword evidence="7" id="KW-1185">Reference proteome</keyword>
<evidence type="ECO:0000256" key="3">
    <source>
        <dbReference type="ARBA" id="ARBA00022827"/>
    </source>
</evidence>
<feature type="domain" description="FAD/NAD(P)-binding" evidence="5">
    <location>
        <begin position="11"/>
        <end position="293"/>
    </location>
</feature>
<dbReference type="Pfam" id="PF07992">
    <property type="entry name" value="Pyr_redox_2"/>
    <property type="match status" value="1"/>
</dbReference>
<keyword evidence="4" id="KW-0560">Oxidoreductase</keyword>
<evidence type="ECO:0000256" key="2">
    <source>
        <dbReference type="ARBA" id="ARBA00022630"/>
    </source>
</evidence>